<gene>
    <name evidence="11" type="ORF">SAMN05878503_11728</name>
</gene>
<organism evidence="11 12">
    <name type="scientific">Cereibacter ovatus</name>
    <dbReference type="NCBI Taxonomy" id="439529"/>
    <lineage>
        <taxon>Bacteria</taxon>
        <taxon>Pseudomonadati</taxon>
        <taxon>Pseudomonadota</taxon>
        <taxon>Alphaproteobacteria</taxon>
        <taxon>Rhodobacterales</taxon>
        <taxon>Paracoccaceae</taxon>
        <taxon>Cereibacter</taxon>
    </lineage>
</organism>
<keyword evidence="12" id="KW-1185">Reference proteome</keyword>
<keyword evidence="2 9" id="KW-0813">Transport</keyword>
<reference evidence="12" key="1">
    <citation type="submission" date="2017-08" db="EMBL/GenBank/DDBJ databases">
        <authorList>
            <person name="Varghese N."/>
            <person name="Submissions S."/>
        </authorList>
    </citation>
    <scope>NUCLEOTIDE SEQUENCE [LARGE SCALE GENOMIC DNA]</scope>
    <source>
        <strain evidence="12">JA234</strain>
    </source>
</reference>
<evidence type="ECO:0000256" key="7">
    <source>
        <dbReference type="ARBA" id="ARBA00023136"/>
    </source>
</evidence>
<keyword evidence="6 9" id="KW-1133">Transmembrane helix</keyword>
<comment type="subunit">
    <text evidence="9">The complex comprises the extracytoplasmic solute receptor protein and the two transmembrane proteins.</text>
</comment>
<dbReference type="InterPro" id="IPR055348">
    <property type="entry name" value="DctQ"/>
</dbReference>
<feature type="transmembrane region" description="Helical" evidence="9">
    <location>
        <begin position="63"/>
        <end position="88"/>
    </location>
</feature>
<evidence type="ECO:0000256" key="2">
    <source>
        <dbReference type="ARBA" id="ARBA00022448"/>
    </source>
</evidence>
<name>A0A285D240_9RHOB</name>
<dbReference type="Pfam" id="PF04290">
    <property type="entry name" value="DctQ"/>
    <property type="match status" value="1"/>
</dbReference>
<dbReference type="GO" id="GO:0015740">
    <property type="term" value="P:C4-dicarboxylate transport"/>
    <property type="evidence" value="ECO:0007669"/>
    <property type="project" value="TreeGrafter"/>
</dbReference>
<keyword evidence="3" id="KW-1003">Cell membrane</keyword>
<evidence type="ECO:0000313" key="12">
    <source>
        <dbReference type="Proteomes" id="UP000219467"/>
    </source>
</evidence>
<comment type="subcellular location">
    <subcellularLocation>
        <location evidence="1 9">Cell inner membrane</location>
        <topology evidence="1 9">Multi-pass membrane protein</topology>
    </subcellularLocation>
</comment>
<evidence type="ECO:0000256" key="5">
    <source>
        <dbReference type="ARBA" id="ARBA00022692"/>
    </source>
</evidence>
<proteinExistence type="inferred from homology"/>
<dbReference type="Proteomes" id="UP000219467">
    <property type="component" value="Unassembled WGS sequence"/>
</dbReference>
<evidence type="ECO:0000256" key="3">
    <source>
        <dbReference type="ARBA" id="ARBA00022475"/>
    </source>
</evidence>
<evidence type="ECO:0000256" key="6">
    <source>
        <dbReference type="ARBA" id="ARBA00022989"/>
    </source>
</evidence>
<dbReference type="InterPro" id="IPR007387">
    <property type="entry name" value="TRAP_DctQ"/>
</dbReference>
<protein>
    <recommendedName>
        <fullName evidence="9">TRAP transporter small permease protein</fullName>
    </recommendedName>
</protein>
<keyword evidence="4 9" id="KW-0997">Cell inner membrane</keyword>
<evidence type="ECO:0000313" key="11">
    <source>
        <dbReference type="EMBL" id="SNX73829.1"/>
    </source>
</evidence>
<dbReference type="PANTHER" id="PTHR35011:SF11">
    <property type="entry name" value="TRAP TRANSPORTER SMALL PERMEASE PROTEIN"/>
    <property type="match status" value="1"/>
</dbReference>
<keyword evidence="7 9" id="KW-0472">Membrane</keyword>
<accession>A0A285D240</accession>
<dbReference type="PANTHER" id="PTHR35011">
    <property type="entry name" value="2,3-DIKETO-L-GULONATE TRAP TRANSPORTER SMALL PERMEASE PROTEIN YIAM"/>
    <property type="match status" value="1"/>
</dbReference>
<comment type="caution">
    <text evidence="9">Lacks conserved residue(s) required for the propagation of feature annotation.</text>
</comment>
<evidence type="ECO:0000256" key="9">
    <source>
        <dbReference type="RuleBase" id="RU369079"/>
    </source>
</evidence>
<dbReference type="RefSeq" id="WP_235841018.1">
    <property type="nucleotide sequence ID" value="NZ_OAOQ01000017.1"/>
</dbReference>
<evidence type="ECO:0000256" key="1">
    <source>
        <dbReference type="ARBA" id="ARBA00004429"/>
    </source>
</evidence>
<sequence>MGRDPRLTVIVRYVMNDSLHWAEPAAVTIMAWFICLGAAVGAREGYHLSFDVLLCFLPRQVAPWLHTVSDLFVTGFGFGMFWCGWSLAARAANDLMPGLGISRAFEILPLITGGVLLVKRILRRLAGLHTARFGEDAPPRSRTDP</sequence>
<comment type="function">
    <text evidence="9">Part of the tripartite ATP-independent periplasmic (TRAP) transport system.</text>
</comment>
<feature type="domain" description="Tripartite ATP-independent periplasmic transporters DctQ component" evidence="10">
    <location>
        <begin position="8"/>
        <end position="127"/>
    </location>
</feature>
<dbReference type="AlphaFoldDB" id="A0A285D240"/>
<dbReference type="GO" id="GO:0005886">
    <property type="term" value="C:plasma membrane"/>
    <property type="evidence" value="ECO:0007669"/>
    <property type="project" value="UniProtKB-SubCell"/>
</dbReference>
<evidence type="ECO:0000256" key="4">
    <source>
        <dbReference type="ARBA" id="ARBA00022519"/>
    </source>
</evidence>
<evidence type="ECO:0000259" key="10">
    <source>
        <dbReference type="Pfam" id="PF04290"/>
    </source>
</evidence>
<comment type="similarity">
    <text evidence="8 9">Belongs to the TRAP transporter small permease family.</text>
</comment>
<keyword evidence="5 9" id="KW-0812">Transmembrane</keyword>
<feature type="transmembrane region" description="Helical" evidence="9">
    <location>
        <begin position="20"/>
        <end position="42"/>
    </location>
</feature>
<evidence type="ECO:0000256" key="8">
    <source>
        <dbReference type="ARBA" id="ARBA00038436"/>
    </source>
</evidence>
<dbReference type="GO" id="GO:0022857">
    <property type="term" value="F:transmembrane transporter activity"/>
    <property type="evidence" value="ECO:0007669"/>
    <property type="project" value="UniProtKB-UniRule"/>
</dbReference>
<dbReference type="EMBL" id="OAOQ01000017">
    <property type="protein sequence ID" value="SNX73829.1"/>
    <property type="molecule type" value="Genomic_DNA"/>
</dbReference>